<dbReference type="Pfam" id="PF07494">
    <property type="entry name" value="Reg_prop"/>
    <property type="match status" value="3"/>
</dbReference>
<reference evidence="6" key="1">
    <citation type="submission" date="2021-03" db="EMBL/GenBank/DDBJ databases">
        <authorList>
            <person name="Wang G."/>
        </authorList>
    </citation>
    <scope>NUCLEOTIDE SEQUENCE</scope>
    <source>
        <strain evidence="6">KCTC 12899</strain>
    </source>
</reference>
<dbReference type="SUPFAM" id="SSF50998">
    <property type="entry name" value="Quinoprotein alcohol dehydrogenase-like"/>
    <property type="match status" value="1"/>
</dbReference>
<proteinExistence type="predicted"/>
<evidence type="ECO:0000313" key="7">
    <source>
        <dbReference type="Proteomes" id="UP000664417"/>
    </source>
</evidence>
<dbReference type="PANTHER" id="PTHR43547">
    <property type="entry name" value="TWO-COMPONENT HISTIDINE KINASE"/>
    <property type="match status" value="1"/>
</dbReference>
<dbReference type="SUPFAM" id="SSF55874">
    <property type="entry name" value="ATPase domain of HSP90 chaperone/DNA topoisomerase II/histidine kinase"/>
    <property type="match status" value="1"/>
</dbReference>
<dbReference type="Pfam" id="PF02518">
    <property type="entry name" value="HATPase_c"/>
    <property type="match status" value="1"/>
</dbReference>
<comment type="caution">
    <text evidence="6">The sequence shown here is derived from an EMBL/GenBank/DDBJ whole genome shotgun (WGS) entry which is preliminary data.</text>
</comment>
<dbReference type="PROSITE" id="PS50109">
    <property type="entry name" value="HIS_KIN"/>
    <property type="match status" value="1"/>
</dbReference>
<dbReference type="AlphaFoldDB" id="A0A8J7Q3P3"/>
<evidence type="ECO:0000256" key="4">
    <source>
        <dbReference type="SAM" id="Phobius"/>
    </source>
</evidence>
<feature type="transmembrane region" description="Helical" evidence="4">
    <location>
        <begin position="735"/>
        <end position="759"/>
    </location>
</feature>
<organism evidence="6 7">
    <name type="scientific">Acanthopleuribacter pedis</name>
    <dbReference type="NCBI Taxonomy" id="442870"/>
    <lineage>
        <taxon>Bacteria</taxon>
        <taxon>Pseudomonadati</taxon>
        <taxon>Acidobacteriota</taxon>
        <taxon>Holophagae</taxon>
        <taxon>Acanthopleuribacterales</taxon>
        <taxon>Acanthopleuribacteraceae</taxon>
        <taxon>Acanthopleuribacter</taxon>
    </lineage>
</organism>
<dbReference type="InterPro" id="IPR011110">
    <property type="entry name" value="Reg_prop"/>
</dbReference>
<keyword evidence="7" id="KW-1185">Reference proteome</keyword>
<evidence type="ECO:0000313" key="6">
    <source>
        <dbReference type="EMBL" id="MBO1319987.1"/>
    </source>
</evidence>
<evidence type="ECO:0000259" key="5">
    <source>
        <dbReference type="PROSITE" id="PS50109"/>
    </source>
</evidence>
<keyword evidence="4" id="KW-0812">Transmembrane</keyword>
<name>A0A8J7Q3P3_9BACT</name>
<dbReference type="Gene3D" id="2.60.40.10">
    <property type="entry name" value="Immunoglobulins"/>
    <property type="match status" value="1"/>
</dbReference>
<dbReference type="GO" id="GO:0000155">
    <property type="term" value="F:phosphorelay sensor kinase activity"/>
    <property type="evidence" value="ECO:0007669"/>
    <property type="project" value="TreeGrafter"/>
</dbReference>
<protein>
    <recommendedName>
        <fullName evidence="2">histidine kinase</fullName>
        <ecNumber evidence="2">2.7.13.3</ecNumber>
    </recommendedName>
</protein>
<dbReference type="Gene3D" id="3.30.565.10">
    <property type="entry name" value="Histidine kinase-like ATPase, C-terminal domain"/>
    <property type="match status" value="1"/>
</dbReference>
<keyword evidence="4" id="KW-0472">Membrane</keyword>
<dbReference type="SMART" id="SM00387">
    <property type="entry name" value="HATPase_c"/>
    <property type="match status" value="1"/>
</dbReference>
<feature type="domain" description="Histidine kinase" evidence="5">
    <location>
        <begin position="878"/>
        <end position="1067"/>
    </location>
</feature>
<dbReference type="InterPro" id="IPR036890">
    <property type="entry name" value="HATPase_C_sf"/>
</dbReference>
<keyword evidence="3" id="KW-0597">Phosphoprotein</keyword>
<dbReference type="EMBL" id="JAFREP010000015">
    <property type="protein sequence ID" value="MBO1319987.1"/>
    <property type="molecule type" value="Genomic_DNA"/>
</dbReference>
<keyword evidence="4" id="KW-1133">Transmembrane helix</keyword>
<dbReference type="InterPro" id="IPR004358">
    <property type="entry name" value="Sig_transdc_His_kin-like_C"/>
</dbReference>
<sequence length="1067" mass="116772">MRWTVAVVFSLFGLLAGPPDLNLMNHRHWTHREGLAGHSLQGISQDQHGFMWFAAQQGAIRFDGRFMRLQHGHPGHAFPRDDMTRLHRDHEGVLWWGTHGQGVWRFQDQAVTRAYSQDAVGGRPVRALFLDHSGALWVGTGGNGLFRGEGASLAPVSSVSLRTIKALAETDGTIWAGGAGGLLRGRDGNFEKVVFPNFAPNDVQALLTEGDKVWVADGDLGLWCLEGDRATLVFSDKAQSDRGRILTLARDRQGVLWFGTTFGLGLYADGETRFFESIQGIPLGRITALFEDREGYMWVANFENGVHRFNPGLFQTFLPGKGLQDALTWTVFGHQGVLWLGRDGGRLTWLDARTGAVLPLPEPLRNIRAFSLADDGAGGVLMGTLSGLMRWDGRALSKVVMRDAGGDVVEPGLVFPLFVDRTSRIWFGMAEGLGGFDGTVFRLFQEHGLDAATVQSMAEDENGALWLGTDKGLLVKREAGIDHYPLDEMGVDGVDVLAVGFDARNRVVFSVTGAGLWVFDADQPRPVRIPELEGQSLFGVLSDAEGNLWIPSNIGVFMVTPSLLDEALDTGVALNRVFLFGQADGMVRAECNMGGSPGLVRLSDGRLVFATTAGAVLVDPDLRARATQRWREPTVILEKLTVDGRDLPLQAPVLLPPDFQQLALHFSAIEHRAPGSLNVYARLAGFDREWDQVNALSRLDYTHVPPGEYQFEVRAFGRGDLQATSVLPVTVPTPWFAQGGLLAGLALAAAILGAALIGAQRHWFKKAYRPVAVKHGKVYMAVEESRARLARAQHQIDEVGGQASQNEVVTHLLHNMGNVLNSVSVSAGVIEKLLRGTGVYGVLTRIGTLFPETAAARRTFLAHSPRARRLPETYTQIADLLDQHQQDLFDEVANLQVQSAHMKELVLSVSEIQKPIFELFDINILIEDAVKMQSHTLRKYSIEVEHDLLPLEPVRGKKSQILQILVNLIKNACEAMLENEPGGKRLISILSYQQDGFVVVEVNDSGPGIAEDHMAHLFGHGFTTKVGGHGFGLHFCRKVMREMEGDLTVVGRGPLGGAAFKLLIRST</sequence>
<dbReference type="InterPro" id="IPR013783">
    <property type="entry name" value="Ig-like_fold"/>
</dbReference>
<dbReference type="InterPro" id="IPR011047">
    <property type="entry name" value="Quinoprotein_ADH-like_sf"/>
</dbReference>
<evidence type="ECO:0000256" key="3">
    <source>
        <dbReference type="ARBA" id="ARBA00022553"/>
    </source>
</evidence>
<comment type="catalytic activity">
    <reaction evidence="1">
        <text>ATP + protein L-histidine = ADP + protein N-phospho-L-histidine.</text>
        <dbReference type="EC" id="2.7.13.3"/>
    </reaction>
</comment>
<dbReference type="InterPro" id="IPR011123">
    <property type="entry name" value="Y_Y_Y"/>
</dbReference>
<evidence type="ECO:0000256" key="2">
    <source>
        <dbReference type="ARBA" id="ARBA00012438"/>
    </source>
</evidence>
<gene>
    <name evidence="6" type="ORF">J3U88_16050</name>
</gene>
<dbReference type="InterPro" id="IPR015943">
    <property type="entry name" value="WD40/YVTN_repeat-like_dom_sf"/>
</dbReference>
<dbReference type="Gene3D" id="2.130.10.10">
    <property type="entry name" value="YVTN repeat-like/Quinoprotein amine dehydrogenase"/>
    <property type="match status" value="3"/>
</dbReference>
<accession>A0A8J7Q3P3</accession>
<dbReference type="PANTHER" id="PTHR43547:SF2">
    <property type="entry name" value="HYBRID SIGNAL TRANSDUCTION HISTIDINE KINASE C"/>
    <property type="match status" value="1"/>
</dbReference>
<dbReference type="Proteomes" id="UP000664417">
    <property type="component" value="Unassembled WGS sequence"/>
</dbReference>
<dbReference type="Pfam" id="PF07495">
    <property type="entry name" value="Y_Y_Y"/>
    <property type="match status" value="1"/>
</dbReference>
<evidence type="ECO:0000256" key="1">
    <source>
        <dbReference type="ARBA" id="ARBA00000085"/>
    </source>
</evidence>
<dbReference type="SUPFAM" id="SSF63829">
    <property type="entry name" value="Calcium-dependent phosphotriesterase"/>
    <property type="match status" value="1"/>
</dbReference>
<dbReference type="InterPro" id="IPR005467">
    <property type="entry name" value="His_kinase_dom"/>
</dbReference>
<dbReference type="InterPro" id="IPR003594">
    <property type="entry name" value="HATPase_dom"/>
</dbReference>
<dbReference type="EC" id="2.7.13.3" evidence="2"/>
<dbReference type="PRINTS" id="PR00344">
    <property type="entry name" value="BCTRLSENSOR"/>
</dbReference>